<name>A0AAX1EEB9_9GAMM</name>
<proteinExistence type="predicted"/>
<organism evidence="1 2">
    <name type="scientific">Legionella israelensis</name>
    <dbReference type="NCBI Taxonomy" id="454"/>
    <lineage>
        <taxon>Bacteria</taxon>
        <taxon>Pseudomonadati</taxon>
        <taxon>Pseudomonadota</taxon>
        <taxon>Gammaproteobacteria</taxon>
        <taxon>Legionellales</taxon>
        <taxon>Legionellaceae</taxon>
        <taxon>Legionella</taxon>
    </lineage>
</organism>
<evidence type="ECO:0008006" key="3">
    <source>
        <dbReference type="Google" id="ProtNLM"/>
    </source>
</evidence>
<reference evidence="1 2" key="1">
    <citation type="submission" date="2019-03" db="EMBL/GenBank/DDBJ databases">
        <title>Diverse conjugative elements silence natural transformation in Legionella species.</title>
        <authorList>
            <person name="Durieux I."/>
            <person name="Ginevra C."/>
            <person name="Attaiech L."/>
            <person name="Picq K."/>
            <person name="Juan P.A."/>
            <person name="Jarraud S."/>
            <person name="Charpentier X."/>
        </authorList>
    </citation>
    <scope>NUCLEOTIDE SEQUENCE [LARGE SCALE GENOMIC DNA]</scope>
    <source>
        <strain evidence="1 2">HL-0427-4011</strain>
    </source>
</reference>
<protein>
    <recommendedName>
        <fullName evidence="3">Coiled-coil protein</fullName>
    </recommendedName>
</protein>
<sequence>MSYSIITEDNNMPLPTLLSVNEWRKKSSDEIAAGLLRNVYDATTIYDRFDKLIELYEHCREKSGPEYENLSQALLSIIGHIINDDDPASIKGKIEARKNIKAYDSYYMPWPHPEIEGIDDPLDIYNVHKDSAEELSSAFKIRSQKLKDNKDQQLLKNHAHGEEFQGYRSSAPEERYSGEELEAFRVIPYQFKLLKLNVSNKGDNRKLSFTYADTEKLSIKAGDESYPETYEKKGIYTIHVNGSFFIGESLASGRRSFIAKMLDEAAILHPSYSDPSGLPLFMAGQTQVFSGDSHMIDGASGHFLPDQEQTERAMNYLRRIGTVNNHTLLAYYTPEGKYTEHKMTEADALATDYIVANQLDPRTLTTKWLKKKVPAYNLQLSINNEMRQWQKESWVFLSTPSAQTLSLNESVEHFSKFARHNEPEKTLQLLEDIQQKIRDWKKYHADTGISSRRAEAVNKLEARVKEQIQYYSTYLRIQQYVDEHGEDTSPTFFNDFLKYKIDLEKLREETESQISHKSGFFASAHETEIPEDLHSLYHEIKKRDVKLSEEPSESLGFKSEIK</sequence>
<evidence type="ECO:0000313" key="1">
    <source>
        <dbReference type="EMBL" id="QBR83448.1"/>
    </source>
</evidence>
<dbReference type="Proteomes" id="UP000295517">
    <property type="component" value="Chromosome"/>
</dbReference>
<evidence type="ECO:0000313" key="2">
    <source>
        <dbReference type="Proteomes" id="UP000295517"/>
    </source>
</evidence>
<accession>A0AAX1EEB9</accession>
<dbReference type="AlphaFoldDB" id="A0AAX1EEB9"/>
<dbReference type="EMBL" id="CP038254">
    <property type="protein sequence ID" value="QBR83448.1"/>
    <property type="molecule type" value="Genomic_DNA"/>
</dbReference>
<dbReference type="RefSeq" id="WP_135059836.1">
    <property type="nucleotide sequence ID" value="NZ_CP038254.1"/>
</dbReference>
<gene>
    <name evidence="1" type="ORF">E3983_03165</name>
</gene>